<dbReference type="InterPro" id="IPR001431">
    <property type="entry name" value="Pept_M16_Zn_BS"/>
</dbReference>
<dbReference type="FunFam" id="3.30.830.10:FF:000005">
    <property type="entry name" value="nardilysin isoform X1"/>
    <property type="match status" value="1"/>
</dbReference>
<dbReference type="PANTHER" id="PTHR43690:SF18">
    <property type="entry name" value="INSULIN-DEGRADING ENZYME-RELATED"/>
    <property type="match status" value="1"/>
</dbReference>
<feature type="domain" description="Peptidase M16 C-terminal" evidence="10">
    <location>
        <begin position="363"/>
        <end position="520"/>
    </location>
</feature>
<dbReference type="Pfam" id="PF00675">
    <property type="entry name" value="Peptidase_M16"/>
    <property type="match status" value="1"/>
</dbReference>
<evidence type="ECO:0000256" key="1">
    <source>
        <dbReference type="ARBA" id="ARBA00007261"/>
    </source>
</evidence>
<gene>
    <name evidence="13" type="primary">Nrd1</name>
    <name evidence="13" type="ORF">AWC38_SpisGene4379</name>
</gene>
<evidence type="ECO:0000256" key="5">
    <source>
        <dbReference type="ARBA" id="ARBA00022833"/>
    </source>
</evidence>
<feature type="domain" description="Peptidase M16 middle/third" evidence="11">
    <location>
        <begin position="527"/>
        <end position="804"/>
    </location>
</feature>
<dbReference type="InterPro" id="IPR050626">
    <property type="entry name" value="Peptidase_M16"/>
</dbReference>
<keyword evidence="14" id="KW-1185">Reference proteome</keyword>
<comment type="similarity">
    <text evidence="1 7">Belongs to the peptidase M16 family.</text>
</comment>
<dbReference type="Gene3D" id="3.30.830.10">
    <property type="entry name" value="Metalloenzyme, LuxS/M16 peptidase-like"/>
    <property type="match status" value="4"/>
</dbReference>
<evidence type="ECO:0000313" key="13">
    <source>
        <dbReference type="EMBL" id="PFX30796.1"/>
    </source>
</evidence>
<dbReference type="PANTHER" id="PTHR43690">
    <property type="entry name" value="NARDILYSIN"/>
    <property type="match status" value="1"/>
</dbReference>
<reference evidence="14" key="1">
    <citation type="journal article" date="2017" name="bioRxiv">
        <title>Comparative analysis of the genomes of Stylophora pistillata and Acropora digitifera provides evidence for extensive differences between species of corals.</title>
        <authorList>
            <person name="Voolstra C.R."/>
            <person name="Li Y."/>
            <person name="Liew Y.J."/>
            <person name="Baumgarten S."/>
            <person name="Zoccola D."/>
            <person name="Flot J.-F."/>
            <person name="Tambutte S."/>
            <person name="Allemand D."/>
            <person name="Aranda M."/>
        </authorList>
    </citation>
    <scope>NUCLEOTIDE SEQUENCE [LARGE SCALE GENOMIC DNA]</scope>
</reference>
<evidence type="ECO:0000256" key="3">
    <source>
        <dbReference type="ARBA" id="ARBA00022723"/>
    </source>
</evidence>
<dbReference type="EMBL" id="LSMT01000045">
    <property type="protein sequence ID" value="PFX30796.1"/>
    <property type="molecule type" value="Genomic_DNA"/>
</dbReference>
<organism evidence="13 14">
    <name type="scientific">Stylophora pistillata</name>
    <name type="common">Smooth cauliflower coral</name>
    <dbReference type="NCBI Taxonomy" id="50429"/>
    <lineage>
        <taxon>Eukaryota</taxon>
        <taxon>Metazoa</taxon>
        <taxon>Cnidaria</taxon>
        <taxon>Anthozoa</taxon>
        <taxon>Hexacorallia</taxon>
        <taxon>Scleractinia</taxon>
        <taxon>Astrocoeniina</taxon>
        <taxon>Pocilloporidae</taxon>
        <taxon>Stylophora</taxon>
    </lineage>
</organism>
<protein>
    <submittedName>
        <fullName evidence="13">Nardilysin</fullName>
    </submittedName>
</protein>
<keyword evidence="6" id="KW-0482">Metalloprotease</keyword>
<dbReference type="GO" id="GO:0005737">
    <property type="term" value="C:cytoplasm"/>
    <property type="evidence" value="ECO:0007669"/>
    <property type="project" value="UniProtKB-ARBA"/>
</dbReference>
<accession>A0A2B4SN53</accession>
<name>A0A2B4SN53_STYPI</name>
<dbReference type="InterPro" id="IPR032632">
    <property type="entry name" value="Peptidase_M16_M"/>
</dbReference>
<dbReference type="GO" id="GO:0004222">
    <property type="term" value="F:metalloendopeptidase activity"/>
    <property type="evidence" value="ECO:0007669"/>
    <property type="project" value="InterPro"/>
</dbReference>
<dbReference type="OrthoDB" id="4953at2759"/>
<proteinExistence type="inferred from homology"/>
<comment type="caution">
    <text evidence="13">The sequence shown here is derived from an EMBL/GenBank/DDBJ whole genome shotgun (WGS) entry which is preliminary data.</text>
</comment>
<dbReference type="STRING" id="50429.A0A2B4SN53"/>
<keyword evidence="4" id="KW-0378">Hydrolase</keyword>
<feature type="domain" description="Coenzyme PQQ synthesis protein F-like C-terminal lobe" evidence="12">
    <location>
        <begin position="914"/>
        <end position="1012"/>
    </location>
</feature>
<dbReference type="InterPro" id="IPR011765">
    <property type="entry name" value="Pept_M16_N"/>
</dbReference>
<feature type="domain" description="Peptidase M16 N-terminal" evidence="9">
    <location>
        <begin position="218"/>
        <end position="351"/>
    </location>
</feature>
<evidence type="ECO:0000256" key="6">
    <source>
        <dbReference type="ARBA" id="ARBA00023049"/>
    </source>
</evidence>
<keyword evidence="2" id="KW-0645">Protease</keyword>
<dbReference type="Pfam" id="PF05193">
    <property type="entry name" value="Peptidase_M16_C"/>
    <property type="match status" value="1"/>
</dbReference>
<evidence type="ECO:0000256" key="7">
    <source>
        <dbReference type="RuleBase" id="RU004447"/>
    </source>
</evidence>
<keyword evidence="3" id="KW-0479">Metal-binding</keyword>
<dbReference type="GO" id="GO:0006508">
    <property type="term" value="P:proteolysis"/>
    <property type="evidence" value="ECO:0007669"/>
    <property type="project" value="UniProtKB-KW"/>
</dbReference>
<dbReference type="InterPro" id="IPR054734">
    <property type="entry name" value="PqqF-like_C_4"/>
</dbReference>
<dbReference type="SUPFAM" id="SSF63411">
    <property type="entry name" value="LuxS/MPP-like metallohydrolase"/>
    <property type="match status" value="4"/>
</dbReference>
<evidence type="ECO:0000313" key="14">
    <source>
        <dbReference type="Proteomes" id="UP000225706"/>
    </source>
</evidence>
<sequence length="1110" mass="127465">MGTVVSSTNRYSNLNKTAEPDVSIKSGTESKEAQVQPHTSTLVNIDERNETCASSKPDFSAPKVIPSYSWLISTPVDLETAAQDLSESAKHYVPSKSEKKNSVEKYHNRKGSKIDITIVVGAMTLSDMPFWVVHLDNGLKALLISDTNSVTRLKHHDSSMSTTDEEDTESEDLEGESCDEDDFADDKDDIDEDENDVTDGITGEGLDREEEVGSERLRNSKDTKLSAAALCIGAGSFSDPDDIPGLAHFLEHMVFMGSEKYPDENAFDAFVKKHGGSDNASTDCEMTTFIFDVRRKYFRETLDRFAQFFISPLLKEESVDREIQAVESEFRMSYQSDSVRKMQLLALQANQCHPFGKFLWESLNSLEKMVRESFSEIPNNSLPKPTFQEYTTPFDASKFHKLYKMVPVKDVHQLEITWVLPPQQMYYRIKPMHYVSWLMGHEGPGSILSLLIKKSWAASLLCGNGESGQEYNTSFALFPCLISLTDEGMEHIYEILTIVFQYLELLRKIGPQERIYKELQTIENNEFRFREQCEPYDYVEDLVENMQLFPEEDYLTGDQLMWEFNKEVIQDVQEKLTPGKANILLLSKRFQDECNNYEPWFQTPYNCSDIDPEWLESWKNLELNPELHFPEENKFIATDFEIKDPDRTPSEFPELVRDCPLGKVWHSKDTKFKTPRARFYFHLMSPLVNASPESMVLSDLFLSVLEYNLKEIAYAADVAQLGYSMTVNETGIVLKLEGFNHKLPLLFETIIDHIADFSIGTQTFEMVKRKLMRSYRNSIIKPQKLVRSVRLSILQHVKWTTVDKRSVISDVTIEALQHFVSCFKCKLFVESLIQGNITSQEAIALQEQLYSKLQFMPLTRCLHPEIRVMQLPEGECICRVMGFNKEDDNTVVTNYYQSGPASVEKFTIMDLLLMRMEEPCFDILRTQEQLGYSVFCSCRNTFGVLGFSVTVQTQAGKFSAEHVDGRIDAFLDGYGEILRTITEEDFKSQVDSLIELKEHEDLSLADEADRNWIEVIDQTYIFNRKRQEVAILKKLTKEELYLWFSSHRKNGNKYRKLSVQIIGSGQCEARDCADSHVDADSGLGNDEDWQIRPLTRQEICLKVRVFSCEN</sequence>
<evidence type="ECO:0000259" key="9">
    <source>
        <dbReference type="Pfam" id="PF00675"/>
    </source>
</evidence>
<evidence type="ECO:0000259" key="10">
    <source>
        <dbReference type="Pfam" id="PF05193"/>
    </source>
</evidence>
<dbReference type="PROSITE" id="PS00143">
    <property type="entry name" value="INSULINASE"/>
    <property type="match status" value="1"/>
</dbReference>
<evidence type="ECO:0000256" key="2">
    <source>
        <dbReference type="ARBA" id="ARBA00022670"/>
    </source>
</evidence>
<dbReference type="Pfam" id="PF22456">
    <property type="entry name" value="PqqF-like_C_4"/>
    <property type="match status" value="1"/>
</dbReference>
<dbReference type="InterPro" id="IPR007863">
    <property type="entry name" value="Peptidase_M16_C"/>
</dbReference>
<dbReference type="AlphaFoldDB" id="A0A2B4SN53"/>
<keyword evidence="5" id="KW-0862">Zinc</keyword>
<evidence type="ECO:0000256" key="4">
    <source>
        <dbReference type="ARBA" id="ARBA00022801"/>
    </source>
</evidence>
<feature type="compositionally biased region" description="Polar residues" evidence="8">
    <location>
        <begin position="1"/>
        <end position="16"/>
    </location>
</feature>
<feature type="compositionally biased region" description="Acidic residues" evidence="8">
    <location>
        <begin position="163"/>
        <end position="197"/>
    </location>
</feature>
<evidence type="ECO:0000259" key="11">
    <source>
        <dbReference type="Pfam" id="PF16187"/>
    </source>
</evidence>
<dbReference type="GO" id="GO:0046872">
    <property type="term" value="F:metal ion binding"/>
    <property type="evidence" value="ECO:0007669"/>
    <property type="project" value="UniProtKB-KW"/>
</dbReference>
<dbReference type="Proteomes" id="UP000225706">
    <property type="component" value="Unassembled WGS sequence"/>
</dbReference>
<evidence type="ECO:0000256" key="8">
    <source>
        <dbReference type="SAM" id="MobiDB-lite"/>
    </source>
</evidence>
<dbReference type="InterPro" id="IPR011249">
    <property type="entry name" value="Metalloenz_LuxS/M16"/>
</dbReference>
<evidence type="ECO:0000259" key="12">
    <source>
        <dbReference type="Pfam" id="PF22456"/>
    </source>
</evidence>
<feature type="region of interest" description="Disordered" evidence="8">
    <location>
        <begin position="153"/>
        <end position="219"/>
    </location>
</feature>
<feature type="region of interest" description="Disordered" evidence="8">
    <location>
        <begin position="1"/>
        <end position="40"/>
    </location>
</feature>
<dbReference type="Pfam" id="PF16187">
    <property type="entry name" value="Peptidase_M16_M"/>
    <property type="match status" value="1"/>
</dbReference>